<keyword evidence="3" id="KW-0804">Transcription</keyword>
<organism evidence="6 7">
    <name type="scientific">Syntrophotalea acetylenivorans</name>
    <dbReference type="NCBI Taxonomy" id="1842532"/>
    <lineage>
        <taxon>Bacteria</taxon>
        <taxon>Pseudomonadati</taxon>
        <taxon>Thermodesulfobacteriota</taxon>
        <taxon>Desulfuromonadia</taxon>
        <taxon>Desulfuromonadales</taxon>
        <taxon>Syntrophotaleaceae</taxon>
        <taxon>Syntrophotalea</taxon>
    </lineage>
</organism>
<keyword evidence="7" id="KW-1185">Reference proteome</keyword>
<reference evidence="6 7" key="1">
    <citation type="journal article" date="2017" name="Genome Announc.">
        <title>Complete Genome Sequences of Two Acetylene-Fermenting Pelobacter acetylenicus Strains.</title>
        <authorList>
            <person name="Sutton J.M."/>
            <person name="Baesman S.M."/>
            <person name="Fierst J.L."/>
            <person name="Poret-Peterson A.T."/>
            <person name="Oremland R.S."/>
            <person name="Dunlap D.S."/>
            <person name="Akob D.M."/>
        </authorList>
    </citation>
    <scope>NUCLEOTIDE SEQUENCE [LARGE SCALE GENOMIC DNA]</scope>
    <source>
        <strain evidence="6 7">SFB93</strain>
    </source>
</reference>
<dbReference type="Proteomes" id="UP000182517">
    <property type="component" value="Chromosome"/>
</dbReference>
<dbReference type="PANTHER" id="PTHR47506:SF6">
    <property type="entry name" value="HTH-TYPE TRANSCRIPTIONAL REPRESSOR NEMR"/>
    <property type="match status" value="1"/>
</dbReference>
<evidence type="ECO:0000313" key="6">
    <source>
        <dbReference type="EMBL" id="APG28386.1"/>
    </source>
</evidence>
<accession>A0A1L3GR02</accession>
<protein>
    <submittedName>
        <fullName evidence="6">TetR family transcriptional regulator</fullName>
    </submittedName>
</protein>
<evidence type="ECO:0000256" key="2">
    <source>
        <dbReference type="ARBA" id="ARBA00023125"/>
    </source>
</evidence>
<dbReference type="KEGG" id="pef:A7E78_11310"/>
<dbReference type="Pfam" id="PF16925">
    <property type="entry name" value="TetR_C_13"/>
    <property type="match status" value="1"/>
</dbReference>
<dbReference type="AlphaFoldDB" id="A0A1L3GR02"/>
<keyword evidence="2 4" id="KW-0238">DNA-binding</keyword>
<dbReference type="STRING" id="1842532.A7E78_11310"/>
<dbReference type="OrthoDB" id="9793734at2"/>
<proteinExistence type="predicted"/>
<dbReference type="PROSITE" id="PS50977">
    <property type="entry name" value="HTH_TETR_2"/>
    <property type="match status" value="1"/>
</dbReference>
<evidence type="ECO:0000259" key="5">
    <source>
        <dbReference type="PROSITE" id="PS50977"/>
    </source>
</evidence>
<evidence type="ECO:0000256" key="3">
    <source>
        <dbReference type="ARBA" id="ARBA00023163"/>
    </source>
</evidence>
<dbReference type="InterPro" id="IPR011075">
    <property type="entry name" value="TetR_C"/>
</dbReference>
<name>A0A1L3GR02_9BACT</name>
<dbReference type="PANTHER" id="PTHR47506">
    <property type="entry name" value="TRANSCRIPTIONAL REGULATORY PROTEIN"/>
    <property type="match status" value="1"/>
</dbReference>
<dbReference type="InterPro" id="IPR001647">
    <property type="entry name" value="HTH_TetR"/>
</dbReference>
<dbReference type="GO" id="GO:0003677">
    <property type="term" value="F:DNA binding"/>
    <property type="evidence" value="ECO:0007669"/>
    <property type="project" value="UniProtKB-UniRule"/>
</dbReference>
<sequence>MEKRDTRNDIIKVGMELISTHGYSATGIGTVLQLAKVPKGSFYHYFPSKEAFGLAVIDRFAEGYERFVCAFLQEPGVPPLERLRNYLEAVAQAVGLEEDGCVRGCLIGNLGQELAAQNETFRLRLEEIFGDWLGLLAATLDQARAAEEVAADLDSRCMAGVLLSGLQGALLRSKVQRSAQPIRELTAVLFDRLLVGGGR</sequence>
<dbReference type="PRINTS" id="PR00455">
    <property type="entry name" value="HTHTETR"/>
</dbReference>
<feature type="domain" description="HTH tetR-type" evidence="5">
    <location>
        <begin position="4"/>
        <end position="64"/>
    </location>
</feature>
<dbReference type="RefSeq" id="WP_072284415.1">
    <property type="nucleotide sequence ID" value="NZ_CP015519.1"/>
</dbReference>
<evidence type="ECO:0000256" key="4">
    <source>
        <dbReference type="PROSITE-ProRule" id="PRU00335"/>
    </source>
</evidence>
<gene>
    <name evidence="6" type="ORF">A7E78_11310</name>
</gene>
<dbReference type="InterPro" id="IPR036271">
    <property type="entry name" value="Tet_transcr_reg_TetR-rel_C_sf"/>
</dbReference>
<evidence type="ECO:0000256" key="1">
    <source>
        <dbReference type="ARBA" id="ARBA00023015"/>
    </source>
</evidence>
<dbReference type="SUPFAM" id="SSF46689">
    <property type="entry name" value="Homeodomain-like"/>
    <property type="match status" value="1"/>
</dbReference>
<dbReference type="EMBL" id="CP015519">
    <property type="protein sequence ID" value="APG28386.1"/>
    <property type="molecule type" value="Genomic_DNA"/>
</dbReference>
<dbReference type="InterPro" id="IPR009057">
    <property type="entry name" value="Homeodomain-like_sf"/>
</dbReference>
<dbReference type="Pfam" id="PF00440">
    <property type="entry name" value="TetR_N"/>
    <property type="match status" value="1"/>
</dbReference>
<dbReference type="SUPFAM" id="SSF48498">
    <property type="entry name" value="Tetracyclin repressor-like, C-terminal domain"/>
    <property type="match status" value="1"/>
</dbReference>
<feature type="DNA-binding region" description="H-T-H motif" evidence="4">
    <location>
        <begin position="27"/>
        <end position="46"/>
    </location>
</feature>
<keyword evidence="1" id="KW-0805">Transcription regulation</keyword>
<evidence type="ECO:0000313" key="7">
    <source>
        <dbReference type="Proteomes" id="UP000182517"/>
    </source>
</evidence>
<dbReference type="Gene3D" id="1.10.357.10">
    <property type="entry name" value="Tetracycline Repressor, domain 2"/>
    <property type="match status" value="1"/>
</dbReference>